<dbReference type="VEuPathDB" id="FungiDB:H310_12060"/>
<sequence>MEADAAEFTAYEQNLQLVRIDQGAAAHTDQMVVVPANDTGLALTSGTDLSLVHVSAPSFQFKQLDANTNLNTAPTALQRQVHMESLMRTSRKQMSLRLHGSHVELAGCGDEYGYEDFQALPQTTFRRPDSHSSSSSQPKDDIVHFLGPAENIKTLFKMPYSHTRVSLAIHRVGNTLIVDGEVDEKDLPRGFDACNEVLQINHTDQSSNRTFLPSSDVSSTHLFDNFIYQSTQLLTPPPPPALPTPQQAISCPTKHKRKVQLQKRDRHPDVVPAFPRTFSWTFHDMKMVSSDVQLFSNKDHPAVSLKLHDVNEELSLCTALDYYLDNVIANIPELAICMHSNGYVRGYQLLQTRDIPHLNGSPSHPLFDIQDVNMNATMLLRFLQQNCSESNGTYWLFREEGSRSLRLYDVRMLSQGKQRKWKYMMAMLCYRFATRAGRLIFSAKESPSLQHRLRVRQRELLATCLDLLDEIRSTNETDATSAYRTSSKAQDSISATVAETMADTYLRDLSSLTSHDAIDALTKAIQHLVHSIHVLEGCLLHHMQDRDLVENTPASPVADFQDGTEDDDDYDDDVGHFVEEEVLRLKLKHSSTCLQLAAVYLENQRHSDTIAALVDACKYMPSMTVPTHPRHVIGPVTGKLFFTTLVDELDFGGVSKANKTGRKLCHSMEECRASVLEAVGDVANVLDPHQDSANVAALIHVFTVVGGGILPSDSYTEGVLSSVFVKTRAASETAFQLPLDVSDTKESLLYIAFFAYLYGLDPQVTADQFVILVKKLGNAANEFGKFYMRCAAYSRAYLWFEGGSLIFDAIEDGINVALIYANLANLHKVLAEKAPSSVALSHYTQAIELCQKAQGLLKQAKASAELHVKVNGELALTYLVWAVHLSVVAKEAPVVLEKFYKALNMYVDLGDRRQVAATHYQMATYYSQRVSNGAVKQRLELARRHYEKALEYFGAVEVGTTFVLIHKELAQLYASSTKTEDIEHALLVMLNTFDAYKHLDKLPPHEQANLNALVPTLLQTLQGYLLQLVKSGSKHHTDRFKAMYRATIYTPEQQHDSFSHLLLTLRNLYE</sequence>
<dbReference type="OrthoDB" id="46207at2759"/>
<dbReference type="RefSeq" id="XP_008877208.1">
    <property type="nucleotide sequence ID" value="XM_008878986.1"/>
</dbReference>
<dbReference type="PANTHER" id="PTHR15000:SF1">
    <property type="entry name" value="ERYTHROID DIFFERENTIATION-RELATED FACTOR 1"/>
    <property type="match status" value="1"/>
</dbReference>
<dbReference type="InterPro" id="IPR011990">
    <property type="entry name" value="TPR-like_helical_dom_sf"/>
</dbReference>
<dbReference type="eggNOG" id="ENOG502QTNC">
    <property type="taxonomic scope" value="Eukaryota"/>
</dbReference>
<dbReference type="EMBL" id="KI913987">
    <property type="protein sequence ID" value="ETV94005.1"/>
    <property type="molecule type" value="Genomic_DNA"/>
</dbReference>
<dbReference type="GO" id="GO:0045893">
    <property type="term" value="P:positive regulation of DNA-templated transcription"/>
    <property type="evidence" value="ECO:0007669"/>
    <property type="project" value="TreeGrafter"/>
</dbReference>
<evidence type="ECO:0000259" key="1">
    <source>
        <dbReference type="Pfam" id="PF23788"/>
    </source>
</evidence>
<evidence type="ECO:0000313" key="2">
    <source>
        <dbReference type="EMBL" id="ETV94005.1"/>
    </source>
</evidence>
<name>A0A024TIL9_9STRA</name>
<dbReference type="AlphaFoldDB" id="A0A024TIL9"/>
<protein>
    <recommendedName>
        <fullName evidence="1">EDRF1 N-terminal domain-containing protein</fullName>
    </recommendedName>
</protein>
<dbReference type="Gene3D" id="1.25.40.10">
    <property type="entry name" value="Tetratricopeptide repeat domain"/>
    <property type="match status" value="1"/>
</dbReference>
<feature type="domain" description="EDRF1 N-terminal" evidence="1">
    <location>
        <begin position="267"/>
        <end position="474"/>
    </location>
</feature>
<dbReference type="PANTHER" id="PTHR15000">
    <property type="entry name" value="ERYTHROID DIFFERENTIATION-RELATED FACTOR 1"/>
    <property type="match status" value="1"/>
</dbReference>
<gene>
    <name evidence="2" type="ORF">H310_12060</name>
</gene>
<feature type="domain" description="EDRF1 N-terminal" evidence="1">
    <location>
        <begin position="144"/>
        <end position="186"/>
    </location>
</feature>
<dbReference type="GeneID" id="20089110"/>
<accession>A0A024TIL9</accession>
<reference evidence="2" key="1">
    <citation type="submission" date="2013-12" db="EMBL/GenBank/DDBJ databases">
        <title>The Genome Sequence of Aphanomyces invadans NJM9701.</title>
        <authorList>
            <consortium name="The Broad Institute Genomics Platform"/>
            <person name="Russ C."/>
            <person name="Tyler B."/>
            <person name="van West P."/>
            <person name="Dieguez-Uribeondo J."/>
            <person name="Young S.K."/>
            <person name="Zeng Q."/>
            <person name="Gargeya S."/>
            <person name="Fitzgerald M."/>
            <person name="Abouelleil A."/>
            <person name="Alvarado L."/>
            <person name="Chapman S.B."/>
            <person name="Gainer-Dewar J."/>
            <person name="Goldberg J."/>
            <person name="Griggs A."/>
            <person name="Gujja S."/>
            <person name="Hansen M."/>
            <person name="Howarth C."/>
            <person name="Imamovic A."/>
            <person name="Ireland A."/>
            <person name="Larimer J."/>
            <person name="McCowan C."/>
            <person name="Murphy C."/>
            <person name="Pearson M."/>
            <person name="Poon T.W."/>
            <person name="Priest M."/>
            <person name="Roberts A."/>
            <person name="Saif S."/>
            <person name="Shea T."/>
            <person name="Sykes S."/>
            <person name="Wortman J."/>
            <person name="Nusbaum C."/>
            <person name="Birren B."/>
        </authorList>
    </citation>
    <scope>NUCLEOTIDE SEQUENCE [LARGE SCALE GENOMIC DNA]</scope>
    <source>
        <strain evidence="2">NJM9701</strain>
    </source>
</reference>
<dbReference type="InterPro" id="IPR056582">
    <property type="entry name" value="EDRF1_N"/>
</dbReference>
<dbReference type="Pfam" id="PF23788">
    <property type="entry name" value="EDRF1_N"/>
    <property type="match status" value="2"/>
</dbReference>
<proteinExistence type="predicted"/>
<dbReference type="SUPFAM" id="SSF48452">
    <property type="entry name" value="TPR-like"/>
    <property type="match status" value="1"/>
</dbReference>
<organism evidence="2">
    <name type="scientific">Aphanomyces invadans</name>
    <dbReference type="NCBI Taxonomy" id="157072"/>
    <lineage>
        <taxon>Eukaryota</taxon>
        <taxon>Sar</taxon>
        <taxon>Stramenopiles</taxon>
        <taxon>Oomycota</taxon>
        <taxon>Saprolegniomycetes</taxon>
        <taxon>Saprolegniales</taxon>
        <taxon>Verrucalvaceae</taxon>
        <taxon>Aphanomyces</taxon>
    </lineage>
</organism>